<dbReference type="Proteomes" id="UP000054324">
    <property type="component" value="Unassembled WGS sequence"/>
</dbReference>
<protein>
    <submittedName>
        <fullName evidence="1">Uncharacterized protein</fullName>
    </submittedName>
</protein>
<dbReference type="KEGG" id="ovi:T265_12423"/>
<gene>
    <name evidence="1" type="ORF">T265_12423</name>
</gene>
<evidence type="ECO:0000313" key="1">
    <source>
        <dbReference type="EMBL" id="KER34131.1"/>
    </source>
</evidence>
<keyword evidence="2" id="KW-1185">Reference proteome</keyword>
<dbReference type="GeneID" id="20326591"/>
<organism evidence="1 2">
    <name type="scientific">Opisthorchis viverrini</name>
    <name type="common">Southeast Asian liver fluke</name>
    <dbReference type="NCBI Taxonomy" id="6198"/>
    <lineage>
        <taxon>Eukaryota</taxon>
        <taxon>Metazoa</taxon>
        <taxon>Spiralia</taxon>
        <taxon>Lophotrochozoa</taxon>
        <taxon>Platyhelminthes</taxon>
        <taxon>Trematoda</taxon>
        <taxon>Digenea</taxon>
        <taxon>Opisthorchiida</taxon>
        <taxon>Opisthorchiata</taxon>
        <taxon>Opisthorchiidae</taxon>
        <taxon>Opisthorchis</taxon>
    </lineage>
</organism>
<dbReference type="AlphaFoldDB" id="A0A075A444"/>
<evidence type="ECO:0000313" key="2">
    <source>
        <dbReference type="Proteomes" id="UP000054324"/>
    </source>
</evidence>
<name>A0A075A444_OPIVI</name>
<feature type="non-terminal residue" evidence="1">
    <location>
        <position position="156"/>
    </location>
</feature>
<proteinExistence type="predicted"/>
<dbReference type="CTD" id="20326591"/>
<sequence length="156" mass="18513">MAGPSLSVTDDSFCTIYRRDRSRKSGCFCRKRDVWWGDLENTVEHDPFNEAKAAALSAILFTPEERLFWMRAMNRRTQRVPNTRISGDRPDINPRWWIDEQMVQDEEQLKDYHELLRLQMARKQLYAELSVVNDEDGVTDDDLDEYASEMFGQYHR</sequence>
<dbReference type="EMBL" id="KL596619">
    <property type="protein sequence ID" value="KER34131.1"/>
    <property type="molecule type" value="Genomic_DNA"/>
</dbReference>
<dbReference type="OrthoDB" id="6239406at2759"/>
<dbReference type="RefSeq" id="XP_009162103.1">
    <property type="nucleotide sequence ID" value="XM_009163839.1"/>
</dbReference>
<accession>A0A075A444</accession>
<reference evidence="1 2" key="1">
    <citation type="submission" date="2013-11" db="EMBL/GenBank/DDBJ databases">
        <title>Opisthorchis viverrini - life in the bile duct.</title>
        <authorList>
            <person name="Young N.D."/>
            <person name="Nagarajan N."/>
            <person name="Lin S.J."/>
            <person name="Korhonen P.K."/>
            <person name="Jex A.R."/>
            <person name="Hall R.S."/>
            <person name="Safavi-Hemami H."/>
            <person name="Kaewkong W."/>
            <person name="Bertrand D."/>
            <person name="Gao S."/>
            <person name="Seet Q."/>
            <person name="Wongkham S."/>
            <person name="Teh B.T."/>
            <person name="Wongkham C."/>
            <person name="Intapan P.M."/>
            <person name="Maleewong W."/>
            <person name="Yang X."/>
            <person name="Hu M."/>
            <person name="Wang Z."/>
            <person name="Hofmann A."/>
            <person name="Sternberg P.W."/>
            <person name="Tan P."/>
            <person name="Wang J."/>
            <person name="Gasser R.B."/>
        </authorList>
    </citation>
    <scope>NUCLEOTIDE SEQUENCE [LARGE SCALE GENOMIC DNA]</scope>
</reference>